<proteinExistence type="predicted"/>
<reference evidence="2 3" key="1">
    <citation type="submission" date="2011-08" db="EMBL/GenBank/DDBJ databases">
        <authorList>
            <person name="Liu Z.J."/>
            <person name="Shi F.L."/>
            <person name="Lu J.Q."/>
            <person name="Li M."/>
            <person name="Wang Z.L."/>
        </authorList>
    </citation>
    <scope>NUCLEOTIDE SEQUENCE [LARGE SCALE GENOMIC DNA]</scope>
    <source>
        <strain evidence="2 3">USNM 41457</strain>
    </source>
</reference>
<name>J9DT99_EDHAE</name>
<dbReference type="InParanoid" id="J9DT99"/>
<evidence type="ECO:0000313" key="2">
    <source>
        <dbReference type="EMBL" id="EJW04522.1"/>
    </source>
</evidence>
<keyword evidence="1" id="KW-0732">Signal</keyword>
<feature type="chain" id="PRO_5003823076" evidence="1">
    <location>
        <begin position="19"/>
        <end position="165"/>
    </location>
</feature>
<accession>J9DT99</accession>
<organism evidence="2 3">
    <name type="scientific">Edhazardia aedis (strain USNM 41457)</name>
    <name type="common">Microsporidian parasite</name>
    <dbReference type="NCBI Taxonomy" id="1003232"/>
    <lineage>
        <taxon>Eukaryota</taxon>
        <taxon>Fungi</taxon>
        <taxon>Fungi incertae sedis</taxon>
        <taxon>Microsporidia</taxon>
        <taxon>Edhazardia</taxon>
    </lineage>
</organism>
<gene>
    <name evidence="2" type="ORF">EDEG_01263</name>
</gene>
<dbReference type="HOGENOM" id="CLU_1610729_0_0_1"/>
<dbReference type="EMBL" id="AFBI03000017">
    <property type="protein sequence ID" value="EJW04522.1"/>
    <property type="molecule type" value="Genomic_DNA"/>
</dbReference>
<sequence>MNLILCIILFFQFKKCGGEEENYENVIEETASQSSRKGEQLENILKKKLLSILSRDFFNSLRFKAHDVNGEEIGIDTIPNHKGIQYNWAEKYVEILLKHINIDYLVDGDLENFFSYDHDRVNNEFAENVKKYYSENMPNLKIIFYTYTEDDFYDDIADRKNIPDR</sequence>
<evidence type="ECO:0000313" key="3">
    <source>
        <dbReference type="Proteomes" id="UP000003163"/>
    </source>
</evidence>
<dbReference type="Proteomes" id="UP000003163">
    <property type="component" value="Unassembled WGS sequence"/>
</dbReference>
<protein>
    <submittedName>
        <fullName evidence="2">Uncharacterized protein</fullName>
    </submittedName>
</protein>
<dbReference type="AlphaFoldDB" id="J9DT99"/>
<dbReference type="VEuPathDB" id="MicrosporidiaDB:EDEG_01263"/>
<reference evidence="3" key="2">
    <citation type="submission" date="2015-07" db="EMBL/GenBank/DDBJ databases">
        <title>Contrasting host-pathogen interactions and genome evolution in two generalist and specialist microsporidian pathogens of mosquitoes.</title>
        <authorList>
            <consortium name="The Broad Institute Genomics Platform"/>
            <consortium name="The Broad Institute Genome Sequencing Center for Infectious Disease"/>
            <person name="Cuomo C.A."/>
            <person name="Sanscrainte N.D."/>
            <person name="Goldberg J.M."/>
            <person name="Heiman D."/>
            <person name="Young S."/>
            <person name="Zeng Q."/>
            <person name="Becnel J.J."/>
            <person name="Birren B.W."/>
        </authorList>
    </citation>
    <scope>NUCLEOTIDE SEQUENCE [LARGE SCALE GENOMIC DNA]</scope>
    <source>
        <strain evidence="3">USNM 41457</strain>
    </source>
</reference>
<keyword evidence="3" id="KW-1185">Reference proteome</keyword>
<comment type="caution">
    <text evidence="2">The sequence shown here is derived from an EMBL/GenBank/DDBJ whole genome shotgun (WGS) entry which is preliminary data.</text>
</comment>
<feature type="signal peptide" evidence="1">
    <location>
        <begin position="1"/>
        <end position="18"/>
    </location>
</feature>
<evidence type="ECO:0000256" key="1">
    <source>
        <dbReference type="SAM" id="SignalP"/>
    </source>
</evidence>